<dbReference type="NCBIfam" id="TIGR01764">
    <property type="entry name" value="excise"/>
    <property type="match status" value="1"/>
</dbReference>
<dbReference type="GO" id="GO:0003677">
    <property type="term" value="F:DNA binding"/>
    <property type="evidence" value="ECO:0007669"/>
    <property type="project" value="InterPro"/>
</dbReference>
<dbReference type="Pfam" id="PF12728">
    <property type="entry name" value="HTH_17"/>
    <property type="match status" value="1"/>
</dbReference>
<gene>
    <name evidence="2" type="ORF">SAMN04488057_104134</name>
</gene>
<dbReference type="Proteomes" id="UP000184513">
    <property type="component" value="Unassembled WGS sequence"/>
</dbReference>
<dbReference type="STRING" id="388280.SAMN04488057_104134"/>
<protein>
    <submittedName>
        <fullName evidence="2">DNA binding domain-containing protein, excisionase family</fullName>
    </submittedName>
</protein>
<feature type="domain" description="Helix-turn-helix" evidence="1">
    <location>
        <begin position="69"/>
        <end position="116"/>
    </location>
</feature>
<reference evidence="2 3" key="1">
    <citation type="submission" date="2016-11" db="EMBL/GenBank/DDBJ databases">
        <authorList>
            <person name="Jaros S."/>
            <person name="Januszkiewicz K."/>
            <person name="Wedrychowicz H."/>
        </authorList>
    </citation>
    <scope>NUCLEOTIDE SEQUENCE [LARGE SCALE GENOMIC DNA]</scope>
    <source>
        <strain evidence="2 3">CGMCC 1.6102</strain>
    </source>
</reference>
<proteinExistence type="predicted"/>
<dbReference type="OrthoDB" id="1003442at2"/>
<accession>A0A1M7M6T3</accession>
<dbReference type="RefSeq" id="WP_073093948.1">
    <property type="nucleotide sequence ID" value="NZ_FRCY01000004.1"/>
</dbReference>
<sequence>MSSNIRVPKICQHCGTEFIAKTTVTKFCGDNCAKRAYKKRKRDQKVQEIAPTAVQKQEYNQEQVRDKDFLSIAETCKLLGASRMTLYRQIKNGKIQAAKIGSRTIIKREEIEKLFQG</sequence>
<evidence type="ECO:0000313" key="2">
    <source>
        <dbReference type="EMBL" id="SHM86430.1"/>
    </source>
</evidence>
<name>A0A1M7M6T3_9BACT</name>
<dbReference type="EMBL" id="FRCY01000004">
    <property type="protein sequence ID" value="SHM86430.1"/>
    <property type="molecule type" value="Genomic_DNA"/>
</dbReference>
<keyword evidence="3" id="KW-1185">Reference proteome</keyword>
<dbReference type="AlphaFoldDB" id="A0A1M7M6T3"/>
<dbReference type="InterPro" id="IPR041657">
    <property type="entry name" value="HTH_17"/>
</dbReference>
<dbReference type="InterPro" id="IPR010093">
    <property type="entry name" value="SinI_DNA-bd"/>
</dbReference>
<organism evidence="2 3">
    <name type="scientific">Cyclobacterium lianum</name>
    <dbReference type="NCBI Taxonomy" id="388280"/>
    <lineage>
        <taxon>Bacteria</taxon>
        <taxon>Pseudomonadati</taxon>
        <taxon>Bacteroidota</taxon>
        <taxon>Cytophagia</taxon>
        <taxon>Cytophagales</taxon>
        <taxon>Cyclobacteriaceae</taxon>
        <taxon>Cyclobacterium</taxon>
    </lineage>
</organism>
<evidence type="ECO:0000313" key="3">
    <source>
        <dbReference type="Proteomes" id="UP000184513"/>
    </source>
</evidence>
<evidence type="ECO:0000259" key="1">
    <source>
        <dbReference type="Pfam" id="PF12728"/>
    </source>
</evidence>